<evidence type="ECO:0000313" key="6">
    <source>
        <dbReference type="Proteomes" id="UP000231688"/>
    </source>
</evidence>
<dbReference type="Proteomes" id="UP000231688">
    <property type="component" value="Unassembled WGS sequence"/>
</dbReference>
<dbReference type="GO" id="GO:0046872">
    <property type="term" value="F:metal ion binding"/>
    <property type="evidence" value="ECO:0007669"/>
    <property type="project" value="InterPro"/>
</dbReference>
<evidence type="ECO:0000256" key="2">
    <source>
        <dbReference type="RuleBase" id="RU004447"/>
    </source>
</evidence>
<gene>
    <name evidence="5" type="ORF">COY10_01930</name>
</gene>
<dbReference type="PANTHER" id="PTHR11851:SF49">
    <property type="entry name" value="MITOCHONDRIAL-PROCESSING PEPTIDASE SUBUNIT ALPHA"/>
    <property type="match status" value="1"/>
</dbReference>
<dbReference type="InterPro" id="IPR001431">
    <property type="entry name" value="Pept_M16_Zn_BS"/>
</dbReference>
<dbReference type="InterPro" id="IPR011249">
    <property type="entry name" value="Metalloenz_LuxS/M16"/>
</dbReference>
<comment type="similarity">
    <text evidence="1 2">Belongs to the peptidase M16 family.</text>
</comment>
<comment type="caution">
    <text evidence="5">The sequence shown here is derived from an EMBL/GenBank/DDBJ whole genome shotgun (WGS) entry which is preliminary data.</text>
</comment>
<name>A0A2M7UDA0_9BACT</name>
<dbReference type="Pfam" id="PF05193">
    <property type="entry name" value="Peptidase_M16_C"/>
    <property type="match status" value="1"/>
</dbReference>
<dbReference type="InterPro" id="IPR050361">
    <property type="entry name" value="MPP/UQCRC_Complex"/>
</dbReference>
<protein>
    <recommendedName>
        <fullName evidence="7">Peptidase M16</fullName>
    </recommendedName>
</protein>
<dbReference type="AlphaFoldDB" id="A0A2M7UDA0"/>
<dbReference type="Pfam" id="PF00675">
    <property type="entry name" value="Peptidase_M16"/>
    <property type="match status" value="1"/>
</dbReference>
<dbReference type="GO" id="GO:0006508">
    <property type="term" value="P:proteolysis"/>
    <property type="evidence" value="ECO:0007669"/>
    <property type="project" value="InterPro"/>
</dbReference>
<evidence type="ECO:0000259" key="4">
    <source>
        <dbReference type="Pfam" id="PF05193"/>
    </source>
</evidence>
<reference evidence="6" key="1">
    <citation type="submission" date="2017-09" db="EMBL/GenBank/DDBJ databases">
        <title>Depth-based differentiation of microbial function through sediment-hosted aquifers and enrichment of novel symbionts in the deep terrestrial subsurface.</title>
        <authorList>
            <person name="Probst A.J."/>
            <person name="Ladd B."/>
            <person name="Jarett J.K."/>
            <person name="Geller-Mcgrath D.E."/>
            <person name="Sieber C.M.K."/>
            <person name="Emerson J.B."/>
            <person name="Anantharaman K."/>
            <person name="Thomas B.C."/>
            <person name="Malmstrom R."/>
            <person name="Stieglmeier M."/>
            <person name="Klingl A."/>
            <person name="Woyke T."/>
            <person name="Ryan C.M."/>
            <person name="Banfield J.F."/>
        </authorList>
    </citation>
    <scope>NUCLEOTIDE SEQUENCE [LARGE SCALE GENOMIC DNA]</scope>
</reference>
<feature type="domain" description="Peptidase M16 C-terminal" evidence="4">
    <location>
        <begin position="182"/>
        <end position="355"/>
    </location>
</feature>
<feature type="domain" description="Peptidase M16 N-terminal" evidence="3">
    <location>
        <begin position="28"/>
        <end position="166"/>
    </location>
</feature>
<dbReference type="PROSITE" id="PS00143">
    <property type="entry name" value="INSULINASE"/>
    <property type="match status" value="1"/>
</dbReference>
<dbReference type="PANTHER" id="PTHR11851">
    <property type="entry name" value="METALLOPROTEASE"/>
    <property type="match status" value="1"/>
</dbReference>
<dbReference type="InterPro" id="IPR007863">
    <property type="entry name" value="Peptidase_M16_C"/>
</dbReference>
<sequence>MSKSLIAGTTKSIENSYKKTTLKNGLRIITVPSKSTKTATVLVLVGAGSKYETKDINGLSHFLEHMFFKGTKKHPSTLKLIEPLDRIGGHYNAFTSQEYTGYWAKVDASHLDLALDWVSDIYLNSLLKEEEINKERGTILQEMNMYLDTPTSYISDLWGEILYGDQPSGWKVIGREDIIKKVKRSNFIRYIKEHYSSKNTVIAVAGNISQSDVISRIKKYFKPINDEKIKDKLPTKEKQNRPDSLVYYKKTDQTHLYLGFRGYNIFSQDKYTLGLLATILGGNMSSRMWISVRERQGLAYYVGTGTDIGTDCGSFFTRAGVDNQKVERAIETITKEYQKIKEKKITKSELQKAKDYTKGTALIGMEASDEQASFYAFQELLIGQILTLEEKFDKINKATIDDIYRVANDIFQPEKLNLALIGPFKEKNRFDKLLKI</sequence>
<evidence type="ECO:0000313" key="5">
    <source>
        <dbReference type="EMBL" id="PIZ69197.1"/>
    </source>
</evidence>
<dbReference type="GO" id="GO:0004222">
    <property type="term" value="F:metalloendopeptidase activity"/>
    <property type="evidence" value="ECO:0007669"/>
    <property type="project" value="InterPro"/>
</dbReference>
<evidence type="ECO:0008006" key="7">
    <source>
        <dbReference type="Google" id="ProtNLM"/>
    </source>
</evidence>
<dbReference type="SUPFAM" id="SSF63411">
    <property type="entry name" value="LuxS/MPP-like metallohydrolase"/>
    <property type="match status" value="2"/>
</dbReference>
<organism evidence="5 6">
    <name type="scientific">Candidatus Portnoybacteria bacterium CG_4_10_14_0_2_um_filter_43_36</name>
    <dbReference type="NCBI Taxonomy" id="1974798"/>
    <lineage>
        <taxon>Bacteria</taxon>
        <taxon>Candidatus Portnoyibacteriota</taxon>
    </lineage>
</organism>
<evidence type="ECO:0000256" key="1">
    <source>
        <dbReference type="ARBA" id="ARBA00007261"/>
    </source>
</evidence>
<accession>A0A2M7UDA0</accession>
<dbReference type="Gene3D" id="3.30.830.10">
    <property type="entry name" value="Metalloenzyme, LuxS/M16 peptidase-like"/>
    <property type="match status" value="2"/>
</dbReference>
<evidence type="ECO:0000259" key="3">
    <source>
        <dbReference type="Pfam" id="PF00675"/>
    </source>
</evidence>
<proteinExistence type="inferred from homology"/>
<dbReference type="EMBL" id="PFOH01000052">
    <property type="protein sequence ID" value="PIZ69197.1"/>
    <property type="molecule type" value="Genomic_DNA"/>
</dbReference>
<dbReference type="InterPro" id="IPR011765">
    <property type="entry name" value="Pept_M16_N"/>
</dbReference>